<gene>
    <name evidence="1" type="ORF">DY000_02047377</name>
</gene>
<accession>A0ABQ7EX99</accession>
<comment type="caution">
    <text evidence="1">The sequence shown here is derived from an EMBL/GenBank/DDBJ whole genome shotgun (WGS) entry which is preliminary data.</text>
</comment>
<evidence type="ECO:0000313" key="2">
    <source>
        <dbReference type="Proteomes" id="UP000266723"/>
    </source>
</evidence>
<sequence>MRPLELKRLLQRPAIATSRGRYAFKTSKNFPSVLAATHSGFVGLTQLEF</sequence>
<dbReference type="EMBL" id="QGKV02000297">
    <property type="protein sequence ID" value="KAF3608159.1"/>
    <property type="molecule type" value="Genomic_DNA"/>
</dbReference>
<protein>
    <submittedName>
        <fullName evidence="1">Uncharacterized protein</fullName>
    </submittedName>
</protein>
<organism evidence="1 2">
    <name type="scientific">Brassica cretica</name>
    <name type="common">Mustard</name>
    <dbReference type="NCBI Taxonomy" id="69181"/>
    <lineage>
        <taxon>Eukaryota</taxon>
        <taxon>Viridiplantae</taxon>
        <taxon>Streptophyta</taxon>
        <taxon>Embryophyta</taxon>
        <taxon>Tracheophyta</taxon>
        <taxon>Spermatophyta</taxon>
        <taxon>Magnoliopsida</taxon>
        <taxon>eudicotyledons</taxon>
        <taxon>Gunneridae</taxon>
        <taxon>Pentapetalae</taxon>
        <taxon>rosids</taxon>
        <taxon>malvids</taxon>
        <taxon>Brassicales</taxon>
        <taxon>Brassicaceae</taxon>
        <taxon>Brassiceae</taxon>
        <taxon>Brassica</taxon>
    </lineage>
</organism>
<reference evidence="1 2" key="1">
    <citation type="journal article" date="2020" name="BMC Genomics">
        <title>Intraspecific diversification of the crop wild relative Brassica cretica Lam. using demographic model selection.</title>
        <authorList>
            <person name="Kioukis A."/>
            <person name="Michalopoulou V.A."/>
            <person name="Briers L."/>
            <person name="Pirintsos S."/>
            <person name="Studholme D.J."/>
            <person name="Pavlidis P."/>
            <person name="Sarris P.F."/>
        </authorList>
    </citation>
    <scope>NUCLEOTIDE SEQUENCE [LARGE SCALE GENOMIC DNA]</scope>
    <source>
        <strain evidence="2">cv. PFS-1207/04</strain>
    </source>
</reference>
<name>A0ABQ7EX99_BRACR</name>
<keyword evidence="2" id="KW-1185">Reference proteome</keyword>
<dbReference type="Proteomes" id="UP000266723">
    <property type="component" value="Unassembled WGS sequence"/>
</dbReference>
<evidence type="ECO:0000313" key="1">
    <source>
        <dbReference type="EMBL" id="KAF3608159.1"/>
    </source>
</evidence>
<proteinExistence type="predicted"/>